<name>A0A0N4W2W6_HAEPC</name>
<feature type="compositionally biased region" description="Polar residues" evidence="1">
    <location>
        <begin position="51"/>
        <end position="61"/>
    </location>
</feature>
<evidence type="ECO:0000256" key="1">
    <source>
        <dbReference type="SAM" id="MobiDB-lite"/>
    </source>
</evidence>
<evidence type="ECO:0000313" key="4">
    <source>
        <dbReference type="WBParaSite" id="HPLM_0000410301-mRNA-1"/>
    </source>
</evidence>
<keyword evidence="3" id="KW-1185">Reference proteome</keyword>
<feature type="region of interest" description="Disordered" evidence="1">
    <location>
        <begin position="51"/>
        <end position="83"/>
    </location>
</feature>
<gene>
    <name evidence="2" type="ORF">HPLM_LOCUS4095</name>
</gene>
<sequence>SHYNIISTSGSRFGATKYAFNRNFKGASISDELLAIRARMMSAFRRPASHSCSVDWSNSQSRKPDSPRNVCKPKGCASREAKA</sequence>
<accession>A0A0N4W2W6</accession>
<dbReference type="Proteomes" id="UP000268014">
    <property type="component" value="Unassembled WGS sequence"/>
</dbReference>
<proteinExistence type="predicted"/>
<dbReference type="AlphaFoldDB" id="A0A0N4W2W6"/>
<organism evidence="4">
    <name type="scientific">Haemonchus placei</name>
    <name type="common">Barber's pole worm</name>
    <dbReference type="NCBI Taxonomy" id="6290"/>
    <lineage>
        <taxon>Eukaryota</taxon>
        <taxon>Metazoa</taxon>
        <taxon>Ecdysozoa</taxon>
        <taxon>Nematoda</taxon>
        <taxon>Chromadorea</taxon>
        <taxon>Rhabditida</taxon>
        <taxon>Rhabditina</taxon>
        <taxon>Rhabditomorpha</taxon>
        <taxon>Strongyloidea</taxon>
        <taxon>Trichostrongylidae</taxon>
        <taxon>Haemonchus</taxon>
    </lineage>
</organism>
<evidence type="ECO:0000313" key="2">
    <source>
        <dbReference type="EMBL" id="VDO22397.1"/>
    </source>
</evidence>
<dbReference type="EMBL" id="UZAF01016174">
    <property type="protein sequence ID" value="VDO22397.1"/>
    <property type="molecule type" value="Genomic_DNA"/>
</dbReference>
<reference evidence="4" key="1">
    <citation type="submission" date="2017-02" db="UniProtKB">
        <authorList>
            <consortium name="WormBaseParasite"/>
        </authorList>
    </citation>
    <scope>IDENTIFICATION</scope>
</reference>
<protein>
    <submittedName>
        <fullName evidence="4">Transposase</fullName>
    </submittedName>
</protein>
<reference evidence="2 3" key="2">
    <citation type="submission" date="2018-11" db="EMBL/GenBank/DDBJ databases">
        <authorList>
            <consortium name="Pathogen Informatics"/>
        </authorList>
    </citation>
    <scope>NUCLEOTIDE SEQUENCE [LARGE SCALE GENOMIC DNA]</scope>
    <source>
        <strain evidence="2 3">MHpl1</strain>
    </source>
</reference>
<evidence type="ECO:0000313" key="3">
    <source>
        <dbReference type="Proteomes" id="UP000268014"/>
    </source>
</evidence>
<dbReference type="WBParaSite" id="HPLM_0000410301-mRNA-1">
    <property type="protein sequence ID" value="HPLM_0000410301-mRNA-1"/>
    <property type="gene ID" value="HPLM_0000410301"/>
</dbReference>